<feature type="region of interest" description="Disordered" evidence="14">
    <location>
        <begin position="338"/>
        <end position="357"/>
    </location>
</feature>
<evidence type="ECO:0000313" key="15">
    <source>
        <dbReference type="EMBL" id="PPQ63767.1"/>
    </source>
</evidence>
<name>A0A409VEM4_9AGAR</name>
<feature type="region of interest" description="Disordered" evidence="14">
    <location>
        <begin position="698"/>
        <end position="814"/>
    </location>
</feature>
<dbReference type="SUPFAM" id="SSF53448">
    <property type="entry name" value="Nucleotide-diphospho-sugar transferases"/>
    <property type="match status" value="1"/>
</dbReference>
<keyword evidence="6" id="KW-0320">Glycogen biosynthesis</keyword>
<evidence type="ECO:0000256" key="3">
    <source>
        <dbReference type="ARBA" id="ARBA00022490"/>
    </source>
</evidence>
<feature type="compositionally biased region" description="Low complexity" evidence="14">
    <location>
        <begin position="844"/>
        <end position="855"/>
    </location>
</feature>
<dbReference type="Proteomes" id="UP000284842">
    <property type="component" value="Unassembled WGS sequence"/>
</dbReference>
<evidence type="ECO:0000256" key="7">
    <source>
        <dbReference type="ARBA" id="ARBA00023180"/>
    </source>
</evidence>
<feature type="compositionally biased region" description="Polar residues" evidence="14">
    <location>
        <begin position="884"/>
        <end position="905"/>
    </location>
</feature>
<dbReference type="EC" id="2.4.1.186" evidence="10"/>
<comment type="subcellular location">
    <subcellularLocation>
        <location evidence="2">Cytoplasm</location>
    </subcellularLocation>
</comment>
<dbReference type="GO" id="GO:0008466">
    <property type="term" value="F:glycogenin glucosyltransferase activity"/>
    <property type="evidence" value="ECO:0007669"/>
    <property type="project" value="UniProtKB-EC"/>
</dbReference>
<evidence type="ECO:0000256" key="14">
    <source>
        <dbReference type="SAM" id="MobiDB-lite"/>
    </source>
</evidence>
<dbReference type="InterPro" id="IPR029044">
    <property type="entry name" value="Nucleotide-diphossugar_trans"/>
</dbReference>
<dbReference type="InterPro" id="IPR002495">
    <property type="entry name" value="Glyco_trans_8"/>
</dbReference>
<feature type="compositionally biased region" description="Low complexity" evidence="14">
    <location>
        <begin position="916"/>
        <end position="932"/>
    </location>
</feature>
<dbReference type="GO" id="GO:0005978">
    <property type="term" value="P:glycogen biosynthetic process"/>
    <property type="evidence" value="ECO:0007669"/>
    <property type="project" value="UniProtKB-KW"/>
</dbReference>
<accession>A0A409VEM4</accession>
<protein>
    <recommendedName>
        <fullName evidence="10">glycogenin glucosyltransferase</fullName>
        <ecNumber evidence="10">2.4.1.186</ecNumber>
    </recommendedName>
</protein>
<feature type="compositionally biased region" description="Pro residues" evidence="14">
    <location>
        <begin position="404"/>
        <end position="425"/>
    </location>
</feature>
<keyword evidence="4" id="KW-0808">Transferase</keyword>
<dbReference type="EMBL" id="NHTK01006110">
    <property type="protein sequence ID" value="PPQ63767.1"/>
    <property type="molecule type" value="Genomic_DNA"/>
</dbReference>
<dbReference type="CDD" id="cd02537">
    <property type="entry name" value="GT8_Glycogenin"/>
    <property type="match status" value="1"/>
</dbReference>
<feature type="compositionally biased region" description="Basic and acidic residues" evidence="14">
    <location>
        <begin position="338"/>
        <end position="351"/>
    </location>
</feature>
<dbReference type="AlphaFoldDB" id="A0A409VEM4"/>
<feature type="compositionally biased region" description="Low complexity" evidence="14">
    <location>
        <begin position="618"/>
        <end position="655"/>
    </location>
</feature>
<dbReference type="PANTHER" id="PTHR11183">
    <property type="entry name" value="GLYCOGENIN SUBFAMILY MEMBER"/>
    <property type="match status" value="1"/>
</dbReference>
<feature type="region of interest" description="Disordered" evidence="14">
    <location>
        <begin position="402"/>
        <end position="520"/>
    </location>
</feature>
<evidence type="ECO:0000313" key="16">
    <source>
        <dbReference type="Proteomes" id="UP000284842"/>
    </source>
</evidence>
<dbReference type="InParanoid" id="A0A409VEM4"/>
<comment type="cofactor">
    <cofactor evidence="1">
        <name>Mn(2+)</name>
        <dbReference type="ChEBI" id="CHEBI:29035"/>
    </cofactor>
</comment>
<feature type="compositionally biased region" description="Basic residues" evidence="14">
    <location>
        <begin position="468"/>
        <end position="487"/>
    </location>
</feature>
<evidence type="ECO:0000256" key="9">
    <source>
        <dbReference type="ARBA" id="ARBA00038162"/>
    </source>
</evidence>
<evidence type="ECO:0000256" key="1">
    <source>
        <dbReference type="ARBA" id="ARBA00001936"/>
    </source>
</evidence>
<gene>
    <name evidence="15" type="ORF">CVT24_004309</name>
</gene>
<comment type="function">
    <text evidence="13">Self-glucosylating initiator of glycogen synthesis. It catalyzes the formation of a short alpha (1,4)-glucosyl chain covalently attached via a glucose 1-O-tyrosyl linkage to internal tyrosine residues and these chains act as primers for the elongation reaction catalyzed by glycogen synthase.</text>
</comment>
<evidence type="ECO:0000256" key="13">
    <source>
        <dbReference type="ARBA" id="ARBA00057883"/>
    </source>
</evidence>
<comment type="similarity">
    <text evidence="9">Belongs to the glycosyltransferase 8 family. Glycogenin subfamily.</text>
</comment>
<dbReference type="Pfam" id="PF01501">
    <property type="entry name" value="Glyco_transf_8"/>
    <property type="match status" value="1"/>
</dbReference>
<dbReference type="STRING" id="181874.A0A409VEM4"/>
<comment type="caution">
    <text evidence="15">The sequence shown here is derived from an EMBL/GenBank/DDBJ whole genome shotgun (WGS) entry which is preliminary data.</text>
</comment>
<dbReference type="GO" id="GO:0005737">
    <property type="term" value="C:cytoplasm"/>
    <property type="evidence" value="ECO:0007669"/>
    <property type="project" value="UniProtKB-SubCell"/>
</dbReference>
<feature type="compositionally biased region" description="Basic and acidic residues" evidence="14">
    <location>
        <begin position="705"/>
        <end position="718"/>
    </location>
</feature>
<evidence type="ECO:0000256" key="5">
    <source>
        <dbReference type="ARBA" id="ARBA00022723"/>
    </source>
</evidence>
<keyword evidence="16" id="KW-1185">Reference proteome</keyword>
<evidence type="ECO:0000256" key="6">
    <source>
        <dbReference type="ARBA" id="ARBA00023056"/>
    </source>
</evidence>
<dbReference type="OrthoDB" id="2014201at2759"/>
<sequence>MAFAFVTLVSSDSYLPGALAQVAALKELHPTNHDCQTLCLVTPESLDVATIKALRKAFNLVVGVEILEQENNTNLALLGRPDLTTVLTKLHVFRLVQFQKIIFLDADVLPIRPLDHLFNLPHEFAAVPDVGWPDIFNSGVLVLTPGNEKFDQLYTLMKSSPSWDGGDQGILNEWRGSNWHRLSFTYNTTPTAAYTYAPAYERYGPQISAIHFIGQDKPWNSIPHRAPFSSSRKPLDSLPSQQRAYDYQNLLDRWFDVYDRNYRSHSVPPRHTFQVKRYSPAWEQNPANIQSSSSSKVLDLDILKQSAIQGINAALHPVSLPGEAVYTTLPLEGRIDLMRPRKPEPKSDHPPQDMPQISATPIHELDDSDKLPAEPFAYDEILSTPISRPTLLEENRAYWETLPTPGPHEIPPSPQLPPISLPPTPSFLFPQTTPDFYASESESENLLLSHPSPGHRRSPSQRSEPHSHHSHHHHRERRPSLHHYPPHHRPDPPPRPTSPPVISWNPALEPPPNVVPNRNNFPTDTYFPNVWDQTLSPYRDSHNDFSRKQSATRTFFQPPPPTVIPESLVQQGHYRSVTGTSNTGDTPSPDPSKVKTVFPWETQPRAAPARVFPDSDAPSSTLFLSPSSQSQTSFTTPSTPETKLPPRLGPLSPLQGLPSTLSFANAWDTVPSIQKYASKLVKPATPVPVLAPAFDEVQHRRTPKKSRDDYLELSSRDGDNEDNADDEDDGEPVVTRWDDDDTSKQPPVSRSRSNSTHSSGSGIKSTKKEYKHRAVQTISTERRSRSIQVEPPKHDKHFKKAPTSSKKQWIASPSVPHITKDVGIGDYDLSSNAAVHHQRRKSGSISSSVVSSPIRSPREFIAPANSTHRPLPRPSASRPKVRTVSASSTGTVTPASSAYRTSMTRPSPAASRRPSNDSSLGSPPSSLGPVSPAESHPIAPPVRKGGRVWDPARGVEAFKRSSEEVLARFLRMGSWEEEAP</sequence>
<organism evidence="15 16">
    <name type="scientific">Panaeolus cyanescens</name>
    <dbReference type="NCBI Taxonomy" id="181874"/>
    <lineage>
        <taxon>Eukaryota</taxon>
        <taxon>Fungi</taxon>
        <taxon>Dikarya</taxon>
        <taxon>Basidiomycota</taxon>
        <taxon>Agaricomycotina</taxon>
        <taxon>Agaricomycetes</taxon>
        <taxon>Agaricomycetidae</taxon>
        <taxon>Agaricales</taxon>
        <taxon>Agaricineae</taxon>
        <taxon>Galeropsidaceae</taxon>
        <taxon>Panaeolus</taxon>
    </lineage>
</organism>
<evidence type="ECO:0000256" key="2">
    <source>
        <dbReference type="ARBA" id="ARBA00004496"/>
    </source>
</evidence>
<dbReference type="InterPro" id="IPR050587">
    <property type="entry name" value="GNT1/Glycosyltrans_8"/>
</dbReference>
<comment type="catalytic activity">
    <reaction evidence="12">
        <text>L-tyrosyl-[glycogenin] + UDP-alpha-D-glucose = alpha-D-glucosyl-L-tyrosyl-[glycogenin] + UDP + H(+)</text>
        <dbReference type="Rhea" id="RHEA:23360"/>
        <dbReference type="Rhea" id="RHEA-COMP:14604"/>
        <dbReference type="Rhea" id="RHEA-COMP:14605"/>
        <dbReference type="ChEBI" id="CHEBI:15378"/>
        <dbReference type="ChEBI" id="CHEBI:46858"/>
        <dbReference type="ChEBI" id="CHEBI:58223"/>
        <dbReference type="ChEBI" id="CHEBI:58885"/>
        <dbReference type="ChEBI" id="CHEBI:140573"/>
        <dbReference type="EC" id="2.4.1.186"/>
    </reaction>
</comment>
<proteinExistence type="inferred from homology"/>
<feature type="compositionally biased region" description="Polar residues" evidence="14">
    <location>
        <begin position="577"/>
        <end position="586"/>
    </location>
</feature>
<keyword evidence="5" id="KW-0479">Metal-binding</keyword>
<keyword evidence="3" id="KW-0963">Cytoplasm</keyword>
<feature type="region of interest" description="Disordered" evidence="14">
    <location>
        <begin position="834"/>
        <end position="949"/>
    </location>
</feature>
<comment type="catalytic activity">
    <reaction evidence="11">
        <text>[1,4-alpha-D-glucosyl](n)-L-tyrosyl-[glycogenin] + UDP-alpha-D-glucose = [1,4-alpha-D-glucosyl](n+1)-L-tyrosyl-[glycogenin] + UDP + H(+)</text>
        <dbReference type="Rhea" id="RHEA:56560"/>
        <dbReference type="Rhea" id="RHEA-COMP:14606"/>
        <dbReference type="Rhea" id="RHEA-COMP:14607"/>
        <dbReference type="ChEBI" id="CHEBI:15378"/>
        <dbReference type="ChEBI" id="CHEBI:58223"/>
        <dbReference type="ChEBI" id="CHEBI:58885"/>
        <dbReference type="ChEBI" id="CHEBI:140574"/>
        <dbReference type="EC" id="2.4.1.186"/>
    </reaction>
</comment>
<evidence type="ECO:0000256" key="4">
    <source>
        <dbReference type="ARBA" id="ARBA00022679"/>
    </source>
</evidence>
<feature type="compositionally biased region" description="Low complexity" evidence="14">
    <location>
        <begin position="749"/>
        <end position="764"/>
    </location>
</feature>
<feature type="region of interest" description="Disordered" evidence="14">
    <location>
        <begin position="609"/>
        <end position="655"/>
    </location>
</feature>
<evidence type="ECO:0000256" key="10">
    <source>
        <dbReference type="ARBA" id="ARBA00038934"/>
    </source>
</evidence>
<dbReference type="GO" id="GO:0046872">
    <property type="term" value="F:metal ion binding"/>
    <property type="evidence" value="ECO:0007669"/>
    <property type="project" value="UniProtKB-KW"/>
</dbReference>
<feature type="compositionally biased region" description="Acidic residues" evidence="14">
    <location>
        <begin position="719"/>
        <end position="731"/>
    </location>
</feature>
<keyword evidence="8" id="KW-0464">Manganese</keyword>
<reference evidence="15 16" key="1">
    <citation type="journal article" date="2018" name="Evol. Lett.">
        <title>Horizontal gene cluster transfer increased hallucinogenic mushroom diversity.</title>
        <authorList>
            <person name="Reynolds H.T."/>
            <person name="Vijayakumar V."/>
            <person name="Gluck-Thaler E."/>
            <person name="Korotkin H.B."/>
            <person name="Matheny P.B."/>
            <person name="Slot J.C."/>
        </authorList>
    </citation>
    <scope>NUCLEOTIDE SEQUENCE [LARGE SCALE GENOMIC DNA]</scope>
    <source>
        <strain evidence="15 16">2629</strain>
    </source>
</reference>
<dbReference type="Gene3D" id="3.90.550.10">
    <property type="entry name" value="Spore Coat Polysaccharide Biosynthesis Protein SpsA, Chain A"/>
    <property type="match status" value="1"/>
</dbReference>
<keyword evidence="7" id="KW-0325">Glycoprotein</keyword>
<evidence type="ECO:0000256" key="8">
    <source>
        <dbReference type="ARBA" id="ARBA00023211"/>
    </source>
</evidence>
<evidence type="ECO:0000256" key="11">
    <source>
        <dbReference type="ARBA" id="ARBA00050886"/>
    </source>
</evidence>
<dbReference type="FunFam" id="3.90.550.10:FF:000092">
    <property type="entry name" value="Glycogenin 2"/>
    <property type="match status" value="1"/>
</dbReference>
<feature type="region of interest" description="Disordered" evidence="14">
    <location>
        <begin position="541"/>
        <end position="596"/>
    </location>
</feature>
<evidence type="ECO:0000256" key="12">
    <source>
        <dbReference type="ARBA" id="ARBA00052293"/>
    </source>
</evidence>